<accession>A0AAD5LDV8</accession>
<sequence>MMMQRSVMRQTSLLRAALLRAAAARGVQTASGVADAAPAVAQATRFRAAGAHKSALLVGAAGVGAASLWAAQDAESSAARCDQGVQGGYNENPIQHIAALLRLYDEIDRNMDVLTGRMLEDLEKRVATEKKENDGKLKLSPEQIALHMSIEFESTLEKVQDAVFRNNYVTKEQVQDALMRLTRGELRGGGSNGKITVQEAEAIEGYVKNLARMRWKVTGSREPLIPTHSKALNKDENPPRIPLATVIEVMEALIPALTNEMEAIVKRVRANETGLTIPQQQQLISKEYIKRSGELTEELCRAKKLDLREFQAALVSYHDDPKFEDVLARLSADQQRKFSKLGL</sequence>
<evidence type="ECO:0000313" key="1">
    <source>
        <dbReference type="EMBL" id="KAJ0395166.1"/>
    </source>
</evidence>
<comment type="caution">
    <text evidence="1">The sequence shown here is derived from an EMBL/GenBank/DDBJ whole genome shotgun (WGS) entry which is preliminary data.</text>
</comment>
<evidence type="ECO:0000313" key="2">
    <source>
        <dbReference type="Proteomes" id="UP001209570"/>
    </source>
</evidence>
<protein>
    <submittedName>
        <fullName evidence="1">Uncharacterized protein</fullName>
    </submittedName>
</protein>
<keyword evidence="2" id="KW-1185">Reference proteome</keyword>
<proteinExistence type="predicted"/>
<dbReference type="EMBL" id="JAKCXM010000360">
    <property type="protein sequence ID" value="KAJ0395166.1"/>
    <property type="molecule type" value="Genomic_DNA"/>
</dbReference>
<name>A0AAD5LDV8_PYTIN</name>
<gene>
    <name evidence="1" type="ORF">P43SY_000464</name>
</gene>
<dbReference type="AlphaFoldDB" id="A0AAD5LDV8"/>
<organism evidence="1 2">
    <name type="scientific">Pythium insidiosum</name>
    <name type="common">Pythiosis disease agent</name>
    <dbReference type="NCBI Taxonomy" id="114742"/>
    <lineage>
        <taxon>Eukaryota</taxon>
        <taxon>Sar</taxon>
        <taxon>Stramenopiles</taxon>
        <taxon>Oomycota</taxon>
        <taxon>Peronosporomycetes</taxon>
        <taxon>Pythiales</taxon>
        <taxon>Pythiaceae</taxon>
        <taxon>Pythium</taxon>
    </lineage>
</organism>
<dbReference type="Proteomes" id="UP001209570">
    <property type="component" value="Unassembled WGS sequence"/>
</dbReference>
<reference evidence="1" key="1">
    <citation type="submission" date="2021-12" db="EMBL/GenBank/DDBJ databases">
        <title>Prjna785345.</title>
        <authorList>
            <person name="Rujirawat T."/>
            <person name="Krajaejun T."/>
        </authorList>
    </citation>
    <scope>NUCLEOTIDE SEQUENCE</scope>
    <source>
        <strain evidence="1">Pi057C3</strain>
    </source>
</reference>